<feature type="transmembrane region" description="Helical" evidence="1">
    <location>
        <begin position="111"/>
        <end position="129"/>
    </location>
</feature>
<keyword evidence="1" id="KW-1133">Transmembrane helix</keyword>
<comment type="caution">
    <text evidence="2">The sequence shown here is derived from an EMBL/GenBank/DDBJ whole genome shotgun (WGS) entry which is preliminary data.</text>
</comment>
<evidence type="ECO:0000256" key="1">
    <source>
        <dbReference type="SAM" id="Phobius"/>
    </source>
</evidence>
<evidence type="ECO:0000313" key="3">
    <source>
        <dbReference type="Proteomes" id="UP000070089"/>
    </source>
</evidence>
<dbReference type="EMBL" id="JXTI01000118">
    <property type="protein sequence ID" value="KWX12430.1"/>
    <property type="molecule type" value="Genomic_DNA"/>
</dbReference>
<name>A0A132NQX2_GIAIN</name>
<evidence type="ECO:0000313" key="2">
    <source>
        <dbReference type="EMBL" id="KWX12430.1"/>
    </source>
</evidence>
<dbReference type="OrthoDB" id="10251648at2759"/>
<keyword evidence="1" id="KW-0472">Membrane</keyword>
<dbReference type="VEuPathDB" id="GiardiaDB:QR46_3605"/>
<proteinExistence type="predicted"/>
<reference evidence="2 3" key="1">
    <citation type="journal article" date="2015" name="Mol. Biochem. Parasitol.">
        <title>Identification of polymorphic genes for use in assemblage B genotyping assays through comparative genomics of multiple assemblage B Giardia duodenalis isolates.</title>
        <authorList>
            <person name="Wielinga C."/>
            <person name="Thompson R.C."/>
            <person name="Monis P."/>
            <person name="Ryan U."/>
        </authorList>
    </citation>
    <scope>NUCLEOTIDE SEQUENCE [LARGE SCALE GENOMIC DNA]</scope>
    <source>
        <strain evidence="2 3">BAH15c1</strain>
    </source>
</reference>
<dbReference type="AlphaFoldDB" id="A0A132NQX2"/>
<protein>
    <submittedName>
        <fullName evidence="2">Uncharacterized protein</fullName>
    </submittedName>
</protein>
<keyword evidence="1" id="KW-0812">Transmembrane</keyword>
<organism evidence="2 3">
    <name type="scientific">Giardia duodenalis assemblage B</name>
    <dbReference type="NCBI Taxonomy" id="1394984"/>
    <lineage>
        <taxon>Eukaryota</taxon>
        <taxon>Metamonada</taxon>
        <taxon>Diplomonadida</taxon>
        <taxon>Hexamitidae</taxon>
        <taxon>Giardiinae</taxon>
        <taxon>Giardia</taxon>
    </lineage>
</organism>
<accession>A0A132NQX2</accession>
<gene>
    <name evidence="2" type="ORF">QR46_3605</name>
</gene>
<dbReference type="Proteomes" id="UP000070089">
    <property type="component" value="Unassembled WGS sequence"/>
</dbReference>
<feature type="transmembrane region" description="Helical" evidence="1">
    <location>
        <begin position="141"/>
        <end position="162"/>
    </location>
</feature>
<sequence>MNSSRVRASQLGHEPTCFALAFGGGPGFDQTELTSKIHSVVSNAVFIRGTPYGPIFGLENEVDLLILIRSSPITLRNGQMIGFCPPVEFEGIVQYATPYRQISVYSGTGEVILYVVDIVLFALAVGALVNGTTFIRDLSISLGYMLTGLFFLYLVFVALRLVGNWRYARF</sequence>